<comment type="subcellular location">
    <subcellularLocation>
        <location evidence="2 9">Nucleus</location>
    </subcellularLocation>
</comment>
<comment type="function">
    <text evidence="9">Required for endonucleolytic cleavage during polyadenylation-dependent pre-mRNA 3'-end formation.</text>
</comment>
<dbReference type="GO" id="GO:0005849">
    <property type="term" value="C:mRNA cleavage factor complex"/>
    <property type="evidence" value="ECO:0007669"/>
    <property type="project" value="UniProtKB-UniRule"/>
</dbReference>
<dbReference type="Pfam" id="PF16573">
    <property type="entry name" value="CLP1_N"/>
    <property type="match status" value="1"/>
</dbReference>
<evidence type="ECO:0000256" key="4">
    <source>
        <dbReference type="ARBA" id="ARBA00019824"/>
    </source>
</evidence>
<organism evidence="13 14">
    <name type="scientific">Beauveria bassiana D1-5</name>
    <dbReference type="NCBI Taxonomy" id="1245745"/>
    <lineage>
        <taxon>Eukaryota</taxon>
        <taxon>Fungi</taxon>
        <taxon>Dikarya</taxon>
        <taxon>Ascomycota</taxon>
        <taxon>Pezizomycotina</taxon>
        <taxon>Sordariomycetes</taxon>
        <taxon>Hypocreomycetidae</taxon>
        <taxon>Hypocreales</taxon>
        <taxon>Cordycipitaceae</taxon>
        <taxon>Beauveria</taxon>
    </lineage>
</organism>
<evidence type="ECO:0000256" key="6">
    <source>
        <dbReference type="ARBA" id="ARBA00022741"/>
    </source>
</evidence>
<feature type="domain" description="Clp1 N-terminal" evidence="11">
    <location>
        <begin position="23"/>
        <end position="116"/>
    </location>
</feature>
<evidence type="ECO:0000256" key="8">
    <source>
        <dbReference type="ARBA" id="ARBA00023242"/>
    </source>
</evidence>
<dbReference type="AlphaFoldDB" id="A0A0A2W0F3"/>
<dbReference type="HOGENOM" id="CLU_018195_3_1_1"/>
<dbReference type="OrthoDB" id="258143at2759"/>
<dbReference type="Proteomes" id="UP000030106">
    <property type="component" value="Unassembled WGS sequence"/>
</dbReference>
<dbReference type="Pfam" id="PF06807">
    <property type="entry name" value="Clp1"/>
    <property type="match status" value="1"/>
</dbReference>
<evidence type="ECO:0000256" key="1">
    <source>
        <dbReference type="ARBA" id="ARBA00003798"/>
    </source>
</evidence>
<dbReference type="eggNOG" id="KOG2749">
    <property type="taxonomic scope" value="Eukaryota"/>
</dbReference>
<dbReference type="PANTHER" id="PTHR12755">
    <property type="entry name" value="CLEAVAGE/POLYADENYLATION FACTOR IA SUBUNIT CLP1P"/>
    <property type="match status" value="1"/>
</dbReference>
<keyword evidence="7 9" id="KW-0067">ATP-binding</keyword>
<evidence type="ECO:0000256" key="7">
    <source>
        <dbReference type="ARBA" id="ARBA00022840"/>
    </source>
</evidence>
<evidence type="ECO:0000256" key="5">
    <source>
        <dbReference type="ARBA" id="ARBA00022664"/>
    </source>
</evidence>
<dbReference type="SUPFAM" id="SSF52540">
    <property type="entry name" value="P-loop containing nucleoside triphosphate hydrolases"/>
    <property type="match status" value="1"/>
</dbReference>
<dbReference type="GO" id="GO:0005524">
    <property type="term" value="F:ATP binding"/>
    <property type="evidence" value="ECO:0007669"/>
    <property type="project" value="UniProtKB-UniRule"/>
</dbReference>
<dbReference type="InterPro" id="IPR045116">
    <property type="entry name" value="Clp1/Grc3"/>
</dbReference>
<evidence type="ECO:0000313" key="14">
    <source>
        <dbReference type="Proteomes" id="UP000030106"/>
    </source>
</evidence>
<dbReference type="Gene3D" id="3.40.50.300">
    <property type="entry name" value="P-loop containing nucleotide triphosphate hydrolases"/>
    <property type="match status" value="1"/>
</dbReference>
<comment type="subunit">
    <text evidence="9">Component of a pre-mRNA cleavage factor complex. Interacts directly with PCF11.</text>
</comment>
<evidence type="ECO:0000313" key="13">
    <source>
        <dbReference type="EMBL" id="KGQ06464.1"/>
    </source>
</evidence>
<keyword evidence="5 9" id="KW-0507">mRNA processing</keyword>
<dbReference type="InterPro" id="IPR032324">
    <property type="entry name" value="Clp1_N"/>
</dbReference>
<dbReference type="EMBL" id="ANFO01000810">
    <property type="protein sequence ID" value="KGQ06464.1"/>
    <property type="molecule type" value="Genomic_DNA"/>
</dbReference>
<feature type="domain" description="Clp1 C-terminal" evidence="10">
    <location>
        <begin position="356"/>
        <end position="455"/>
    </location>
</feature>
<dbReference type="GO" id="GO:0031124">
    <property type="term" value="P:mRNA 3'-end processing"/>
    <property type="evidence" value="ECO:0007669"/>
    <property type="project" value="UniProtKB-UniRule"/>
</dbReference>
<dbReference type="InterPro" id="IPR028606">
    <property type="entry name" value="Clp1"/>
</dbReference>
<feature type="binding site" evidence="9">
    <location>
        <position position="28"/>
    </location>
    <ligand>
        <name>ATP</name>
        <dbReference type="ChEBI" id="CHEBI:30616"/>
    </ligand>
</feature>
<name>A0A0A2W0F3_BEABA</name>
<dbReference type="HAMAP" id="MF_03035">
    <property type="entry name" value="Clp1"/>
    <property type="match status" value="1"/>
</dbReference>
<evidence type="ECO:0000256" key="3">
    <source>
        <dbReference type="ARBA" id="ARBA00018706"/>
    </source>
</evidence>
<keyword evidence="8 9" id="KW-0539">Nucleus</keyword>
<dbReference type="Gene3D" id="2.60.120.1030">
    <property type="entry name" value="Clp1, DNA binding domain"/>
    <property type="match status" value="1"/>
</dbReference>
<evidence type="ECO:0000256" key="9">
    <source>
        <dbReference type="HAMAP-Rule" id="MF_03035"/>
    </source>
</evidence>
<dbReference type="PANTHER" id="PTHR12755:SF6">
    <property type="entry name" value="POLYRIBONUCLEOTIDE 5'-HYDROXYL-KINASE CLP1"/>
    <property type="match status" value="1"/>
</dbReference>
<dbReference type="STRING" id="1245745.A0A0A2W0F3"/>
<evidence type="ECO:0000256" key="2">
    <source>
        <dbReference type="ARBA" id="ARBA00004123"/>
    </source>
</evidence>
<comment type="similarity">
    <text evidence="9">Belongs to the Clp1 family. Clp1 subfamily.</text>
</comment>
<sequence>MSIPGLGQIPAPHVESTTRIVSLRKACEWRFHLAPGGSISVKLLSGTAEKDGIELAPRGAYKFCGPVHGKLLTWHGCDIEVDGRTEHDTTASFATTIENPAASHLNLHAQLAEMRGVAARFGREGPRVLVAGGRATGKTTLARTLASYATRQGAQPLVVNANPGEGMLSLAGTLSAAVFATVMDPLAADGWGGTPTSGPSTVPVKLPLVYYYGRESAEADPEVYKRLLGRLADGVSAKLSEDPDVKAAGVLVDSMGVDAGSARGLELLAHIVEELSGAWAVGEEWPVNIVVILGRSGLNAEITKRFATEKTSLGEPVQVITLEKSDGVVDRDDSFTEHIREAVIKEYFFGDARRTLSPQIQQVDFDSLVIYRLPDYSDYETDTLVREEACSSMEHWTLAIMHASVRDSVETIRAAAVMGFVYVSDVDETKRKMRVLAPVSGRLGDRPLVWGRWPEPFINLLG</sequence>
<dbReference type="InterPro" id="IPR038239">
    <property type="entry name" value="Clp1_N_sf"/>
</dbReference>
<evidence type="ECO:0000259" key="12">
    <source>
        <dbReference type="Pfam" id="PF16575"/>
    </source>
</evidence>
<feature type="binding site" evidence="9">
    <location>
        <begin position="135"/>
        <end position="140"/>
    </location>
    <ligand>
        <name>ATP</name>
        <dbReference type="ChEBI" id="CHEBI:30616"/>
    </ligand>
</feature>
<dbReference type="InterPro" id="IPR032319">
    <property type="entry name" value="CLP1_P"/>
</dbReference>
<gene>
    <name evidence="9" type="primary">CLP1</name>
    <name evidence="13" type="ORF">BBAD15_g8199</name>
</gene>
<comment type="caution">
    <text evidence="9">Lacks conserved residue(s) required for the propagation of feature annotation.</text>
</comment>
<keyword evidence="6 9" id="KW-0547">Nucleotide-binding</keyword>
<feature type="domain" description="Clp1 P-loop" evidence="12">
    <location>
        <begin position="132"/>
        <end position="349"/>
    </location>
</feature>
<accession>A0A0A2W0F3</accession>
<reference evidence="13 14" key="1">
    <citation type="submission" date="2012-10" db="EMBL/GenBank/DDBJ databases">
        <title>Genome sequencing and analysis of entomopathogenic fungi Beauveria bassiana D1-5.</title>
        <authorList>
            <person name="Li Q."/>
            <person name="Wang L."/>
            <person name="Zhang Z."/>
            <person name="Wang Q."/>
            <person name="Ren J."/>
            <person name="Wang M."/>
            <person name="Xu W."/>
            <person name="Wang J."/>
            <person name="Lu Y."/>
            <person name="Du Q."/>
            <person name="Sun Z."/>
        </authorList>
    </citation>
    <scope>NUCLEOTIDE SEQUENCE [LARGE SCALE GENOMIC DNA]</scope>
    <source>
        <strain evidence="13 14">D1-5</strain>
    </source>
</reference>
<dbReference type="Pfam" id="PF16575">
    <property type="entry name" value="CLP1_P"/>
    <property type="match status" value="1"/>
</dbReference>
<evidence type="ECO:0000259" key="10">
    <source>
        <dbReference type="Pfam" id="PF06807"/>
    </source>
</evidence>
<dbReference type="GO" id="GO:0051731">
    <property type="term" value="F:polynucleotide 5'-hydroxyl-kinase activity"/>
    <property type="evidence" value="ECO:0007669"/>
    <property type="project" value="InterPro"/>
</dbReference>
<comment type="caution">
    <text evidence="13">The sequence shown here is derived from an EMBL/GenBank/DDBJ whole genome shotgun (WGS) entry which is preliminary data.</text>
</comment>
<comment type="function">
    <text evidence="1">Polynucleotide 5'-kinase involved in rRNA processing.</text>
</comment>
<dbReference type="InterPro" id="IPR038238">
    <property type="entry name" value="Clp1_C_sf"/>
</dbReference>
<protein>
    <recommendedName>
        <fullName evidence="4">Polynucleotide 5'-hydroxyl-kinase GRC3</fullName>
    </recommendedName>
    <alternativeName>
        <fullName evidence="3">Polynucleotide 5'-hydroxyl-kinase grc3</fullName>
    </alternativeName>
</protein>
<dbReference type="Gene3D" id="2.40.30.330">
    <property type="entry name" value="Pre-mRNA cleavage complex subunit Clp1, C-terminal domain"/>
    <property type="match status" value="1"/>
</dbReference>
<dbReference type="InterPro" id="IPR027417">
    <property type="entry name" value="P-loop_NTPase"/>
</dbReference>
<evidence type="ECO:0000259" key="11">
    <source>
        <dbReference type="Pfam" id="PF16573"/>
    </source>
</evidence>
<proteinExistence type="inferred from homology"/>
<dbReference type="GO" id="GO:0006388">
    <property type="term" value="P:tRNA splicing, via endonucleolytic cleavage and ligation"/>
    <property type="evidence" value="ECO:0007669"/>
    <property type="project" value="TreeGrafter"/>
</dbReference>
<dbReference type="InterPro" id="IPR010655">
    <property type="entry name" value="Clp1_C"/>
</dbReference>